<gene>
    <name evidence="2" type="ORF">MXD59_01720</name>
</gene>
<protein>
    <recommendedName>
        <fullName evidence="4">XRE family transcriptional regulator</fullName>
    </recommendedName>
</protein>
<proteinExistence type="predicted"/>
<evidence type="ECO:0000313" key="3">
    <source>
        <dbReference type="Proteomes" id="UP001201873"/>
    </source>
</evidence>
<sequence>MEQLRRQVTDSLTTSTSMASLDDWDLLVAAHGRATRYQPARLLLDDLTTDFTDLSEAFARPHPASVTRRLTRTIAQMAGLISLTLLKLGARHAARSWGRTARLAADEAGDPALSSWVRAQDAYTIFYTFDVRQAALVAQQAQAAAGRTVCVGAVLAAALEARAHAILGHPTDADTAITRAETILSALTPDDTTDSAFGYNEAQLRFHHGNALTHLHDSRRAGEAQRRALELYPTDDYLDRALVHLEQAACLLHDGEIAAGASHAAQVLLDLPAQQRDGIIVSRAREIAQAVTPRDGWLPAIHRDPSPAQELVVVRKSAEPGEVALADSEEKSIGEFGVQVVDGGVLDSPCLGRSAVPEDITVPPRIPRSTRRFRTRRGPARRPGCHARRAHGR</sequence>
<comment type="caution">
    <text evidence="2">The sequence shown here is derived from an EMBL/GenBank/DDBJ whole genome shotgun (WGS) entry which is preliminary data.</text>
</comment>
<name>A0ABT0JT25_9ACTN</name>
<evidence type="ECO:0000256" key="1">
    <source>
        <dbReference type="SAM" id="MobiDB-lite"/>
    </source>
</evidence>
<keyword evidence="3" id="KW-1185">Reference proteome</keyword>
<reference evidence="2 3" key="1">
    <citation type="submission" date="2022-04" db="EMBL/GenBank/DDBJ databases">
        <title>Genome diversity in the genus Frankia.</title>
        <authorList>
            <person name="Carlos-Shanley C."/>
            <person name="Hahn D."/>
        </authorList>
    </citation>
    <scope>NUCLEOTIDE SEQUENCE [LARGE SCALE GENOMIC DNA]</scope>
    <source>
        <strain evidence="2 3">Ag45/Mut15</strain>
    </source>
</reference>
<dbReference type="EMBL" id="JALKFT010000001">
    <property type="protein sequence ID" value="MCK9874509.1"/>
    <property type="molecule type" value="Genomic_DNA"/>
</dbReference>
<dbReference type="Proteomes" id="UP001201873">
    <property type="component" value="Unassembled WGS sequence"/>
</dbReference>
<evidence type="ECO:0008006" key="4">
    <source>
        <dbReference type="Google" id="ProtNLM"/>
    </source>
</evidence>
<accession>A0ABT0JT25</accession>
<organism evidence="2 3">
    <name type="scientific">Frankia umida</name>
    <dbReference type="NCBI Taxonomy" id="573489"/>
    <lineage>
        <taxon>Bacteria</taxon>
        <taxon>Bacillati</taxon>
        <taxon>Actinomycetota</taxon>
        <taxon>Actinomycetes</taxon>
        <taxon>Frankiales</taxon>
        <taxon>Frankiaceae</taxon>
        <taxon>Frankia</taxon>
    </lineage>
</organism>
<evidence type="ECO:0000313" key="2">
    <source>
        <dbReference type="EMBL" id="MCK9874509.1"/>
    </source>
</evidence>
<feature type="region of interest" description="Disordered" evidence="1">
    <location>
        <begin position="373"/>
        <end position="393"/>
    </location>
</feature>